<feature type="region of interest" description="Disordered" evidence="1">
    <location>
        <begin position="10"/>
        <end position="54"/>
    </location>
</feature>
<feature type="region of interest" description="Disordered" evidence="1">
    <location>
        <begin position="66"/>
        <end position="90"/>
    </location>
</feature>
<reference evidence="2" key="1">
    <citation type="journal article" date="2012" name="Nat. Biotechnol.">
        <title>Reference genome sequence of the model plant Setaria.</title>
        <authorList>
            <person name="Bennetzen J.L."/>
            <person name="Schmutz J."/>
            <person name="Wang H."/>
            <person name="Percifield R."/>
            <person name="Hawkins J."/>
            <person name="Pontaroli A.C."/>
            <person name="Estep M."/>
            <person name="Feng L."/>
            <person name="Vaughn J.N."/>
            <person name="Grimwood J."/>
            <person name="Jenkins J."/>
            <person name="Barry K."/>
            <person name="Lindquist E."/>
            <person name="Hellsten U."/>
            <person name="Deshpande S."/>
            <person name="Wang X."/>
            <person name="Wu X."/>
            <person name="Mitros T."/>
            <person name="Triplett J."/>
            <person name="Yang X."/>
            <person name="Ye C.Y."/>
            <person name="Mauro-Herrera M."/>
            <person name="Wang L."/>
            <person name="Li P."/>
            <person name="Sharma M."/>
            <person name="Sharma R."/>
            <person name="Ronald P.C."/>
            <person name="Panaud O."/>
            <person name="Kellogg E.A."/>
            <person name="Brutnell T.P."/>
            <person name="Doust A.N."/>
            <person name="Tuskan G.A."/>
            <person name="Rokhsar D."/>
            <person name="Devos K.M."/>
        </authorList>
    </citation>
    <scope>NUCLEOTIDE SEQUENCE [LARGE SCALE GENOMIC DNA]</scope>
    <source>
        <strain evidence="2">Yugu1</strain>
    </source>
</reference>
<dbReference type="AlphaFoldDB" id="A0A368Q0G3"/>
<protein>
    <submittedName>
        <fullName evidence="2">Uncharacterized protein</fullName>
    </submittedName>
</protein>
<organism evidence="2">
    <name type="scientific">Setaria italica</name>
    <name type="common">Foxtail millet</name>
    <name type="synonym">Panicum italicum</name>
    <dbReference type="NCBI Taxonomy" id="4555"/>
    <lineage>
        <taxon>Eukaryota</taxon>
        <taxon>Viridiplantae</taxon>
        <taxon>Streptophyta</taxon>
        <taxon>Embryophyta</taxon>
        <taxon>Tracheophyta</taxon>
        <taxon>Spermatophyta</taxon>
        <taxon>Magnoliopsida</taxon>
        <taxon>Liliopsida</taxon>
        <taxon>Poales</taxon>
        <taxon>Poaceae</taxon>
        <taxon>PACMAD clade</taxon>
        <taxon>Panicoideae</taxon>
        <taxon>Panicodae</taxon>
        <taxon>Paniceae</taxon>
        <taxon>Cenchrinae</taxon>
        <taxon>Setaria</taxon>
    </lineage>
</organism>
<evidence type="ECO:0000256" key="1">
    <source>
        <dbReference type="SAM" id="MobiDB-lite"/>
    </source>
</evidence>
<evidence type="ECO:0000313" key="2">
    <source>
        <dbReference type="EMBL" id="RCV10700.1"/>
    </source>
</evidence>
<accession>A0A368Q0G3</accession>
<name>A0A368Q0G3_SETIT</name>
<dbReference type="EMBL" id="CM003529">
    <property type="protein sequence ID" value="RCV10700.1"/>
    <property type="molecule type" value="Genomic_DNA"/>
</dbReference>
<proteinExistence type="predicted"/>
<sequence length="136" mass="14960">MHQADIIILMPSETKEMNKPICQPRNQPPPRSAPACPYEPATKKRHGILPTRNETKREILELKEFGEIQGPHTNLGPGAGGSLPGQESGEFPVWQQNSARIPHGIRRCSPSSGSVFGVGGWGGREELVTDTKWQEK</sequence>
<gene>
    <name evidence="2" type="ORF">SETIT_2G129900v2</name>
</gene>
<reference evidence="2" key="2">
    <citation type="submission" date="2015-07" db="EMBL/GenBank/DDBJ databases">
        <authorList>
            <person name="Noorani M."/>
        </authorList>
    </citation>
    <scope>NUCLEOTIDE SEQUENCE</scope>
    <source>
        <strain evidence="2">Yugu1</strain>
    </source>
</reference>